<organism evidence="1 2">
    <name type="scientific">Caerostris extrusa</name>
    <name type="common">Bark spider</name>
    <name type="synonym">Caerostris bankana</name>
    <dbReference type="NCBI Taxonomy" id="172846"/>
    <lineage>
        <taxon>Eukaryota</taxon>
        <taxon>Metazoa</taxon>
        <taxon>Ecdysozoa</taxon>
        <taxon>Arthropoda</taxon>
        <taxon>Chelicerata</taxon>
        <taxon>Arachnida</taxon>
        <taxon>Araneae</taxon>
        <taxon>Araneomorphae</taxon>
        <taxon>Entelegynae</taxon>
        <taxon>Araneoidea</taxon>
        <taxon>Araneidae</taxon>
        <taxon>Caerostris</taxon>
    </lineage>
</organism>
<dbReference type="Proteomes" id="UP001054945">
    <property type="component" value="Unassembled WGS sequence"/>
</dbReference>
<evidence type="ECO:0000313" key="2">
    <source>
        <dbReference type="Proteomes" id="UP001054945"/>
    </source>
</evidence>
<keyword evidence="2" id="KW-1185">Reference proteome</keyword>
<gene>
    <name evidence="1" type="ORF">CEXT_538091</name>
</gene>
<sequence>MIKLRDLFGFTRRHETAREQRVGSYHFMQAVRRPRVCLCYLTIMVPVPRYNGLRNQEAATAASFSLWAFIASLSVRGCEYSCGTDLALALPPLAS</sequence>
<evidence type="ECO:0000313" key="1">
    <source>
        <dbReference type="EMBL" id="GIY95173.1"/>
    </source>
</evidence>
<name>A0AAV4XKH4_CAEEX</name>
<dbReference type="EMBL" id="BPLR01000485">
    <property type="protein sequence ID" value="GIY95173.1"/>
    <property type="molecule type" value="Genomic_DNA"/>
</dbReference>
<dbReference type="AlphaFoldDB" id="A0AAV4XKH4"/>
<comment type="caution">
    <text evidence="1">The sequence shown here is derived from an EMBL/GenBank/DDBJ whole genome shotgun (WGS) entry which is preliminary data.</text>
</comment>
<protein>
    <submittedName>
        <fullName evidence="1">Uncharacterized protein</fullName>
    </submittedName>
</protein>
<proteinExistence type="predicted"/>
<reference evidence="1 2" key="1">
    <citation type="submission" date="2021-06" db="EMBL/GenBank/DDBJ databases">
        <title>Caerostris extrusa draft genome.</title>
        <authorList>
            <person name="Kono N."/>
            <person name="Arakawa K."/>
        </authorList>
    </citation>
    <scope>NUCLEOTIDE SEQUENCE [LARGE SCALE GENOMIC DNA]</scope>
</reference>
<accession>A0AAV4XKH4</accession>